<dbReference type="Proteomes" id="UP000596074">
    <property type="component" value="Chromosome"/>
</dbReference>
<evidence type="ECO:0000259" key="16">
    <source>
        <dbReference type="PROSITE" id="PS51755"/>
    </source>
</evidence>
<sequence length="285" mass="31648">MSAPGAVNCFFGKPLKIFNLCIHSAGKQGCTAIHKTVTIPAVFFTLKSGAAMSGGYILVVDDEPAICEMIRTCLEMAGFKVRLAANGHLAHQMIVNDRPDLVLLDWMMPMVSGIELARRLKRDELTADIPLIMLTARSDEDDRINGLETGADDYVVKPFSPRELVARVRALLRRSGSLVDDQPVTADQLSLDRKAQKASIAGEPVTLGPLEFRLLEFFMLHPDRVFSRGQLLDRVWGGNVYVDERTVDVHIRRLRKALSPQGQEQMIQTVRGTGYRFSPPTHNGH</sequence>
<dbReference type="InterPro" id="IPR011006">
    <property type="entry name" value="CheY-like_superfamily"/>
</dbReference>
<evidence type="ECO:0000313" key="17">
    <source>
        <dbReference type="EMBL" id="QQD23050.1"/>
    </source>
</evidence>
<dbReference type="GO" id="GO:0032993">
    <property type="term" value="C:protein-DNA complex"/>
    <property type="evidence" value="ECO:0007669"/>
    <property type="project" value="TreeGrafter"/>
</dbReference>
<dbReference type="PANTHER" id="PTHR48111">
    <property type="entry name" value="REGULATOR OF RPOS"/>
    <property type="match status" value="1"/>
</dbReference>
<dbReference type="AlphaFoldDB" id="A0A9X7UVV6"/>
<gene>
    <name evidence="17" type="primary">phoB</name>
    <name evidence="17" type="ORF">GJQ55_00535</name>
</gene>
<dbReference type="Pfam" id="PF00486">
    <property type="entry name" value="Trans_reg_C"/>
    <property type="match status" value="1"/>
</dbReference>
<evidence type="ECO:0000256" key="1">
    <source>
        <dbReference type="ARBA" id="ARBA00004496"/>
    </source>
</evidence>
<reference evidence="17 18" key="1">
    <citation type="submission" date="2019-11" db="EMBL/GenBank/DDBJ databases">
        <title>Venatorbacter sp. nov. a predator of Campylobacter and other Gram-negative bacteria.</title>
        <authorList>
            <person name="Saeedi A."/>
            <person name="Cummings N.J."/>
            <person name="Connerton I.F."/>
            <person name="Connerton P.L."/>
        </authorList>
    </citation>
    <scope>NUCLEOTIDE SEQUENCE [LARGE SCALE GENOMIC DNA]</scope>
    <source>
        <strain evidence="17">XL5</strain>
    </source>
</reference>
<dbReference type="Gene3D" id="1.10.10.10">
    <property type="entry name" value="Winged helix-like DNA-binding domain superfamily/Winged helix DNA-binding domain"/>
    <property type="match status" value="1"/>
</dbReference>
<evidence type="ECO:0000259" key="15">
    <source>
        <dbReference type="PROSITE" id="PS50110"/>
    </source>
</evidence>
<dbReference type="GO" id="GO:0000976">
    <property type="term" value="F:transcription cis-regulatory region binding"/>
    <property type="evidence" value="ECO:0007669"/>
    <property type="project" value="TreeGrafter"/>
</dbReference>
<keyword evidence="6" id="KW-0592">Phosphate transport</keyword>
<dbReference type="InterPro" id="IPR036388">
    <property type="entry name" value="WH-like_DNA-bd_sf"/>
</dbReference>
<proteinExistence type="predicted"/>
<dbReference type="InterPro" id="IPR039420">
    <property type="entry name" value="WalR-like"/>
</dbReference>
<evidence type="ECO:0000256" key="5">
    <source>
        <dbReference type="ARBA" id="ARBA00022553"/>
    </source>
</evidence>
<comment type="function">
    <text evidence="12">This protein is a positive regulator for the phosphate regulon. Transcription of this operon is positively regulated by PhoB and PhoR when phosphate is limited.</text>
</comment>
<dbReference type="SUPFAM" id="SSF46894">
    <property type="entry name" value="C-terminal effector domain of the bipartite response regulators"/>
    <property type="match status" value="1"/>
</dbReference>
<dbReference type="GO" id="GO:0005829">
    <property type="term" value="C:cytosol"/>
    <property type="evidence" value="ECO:0007669"/>
    <property type="project" value="TreeGrafter"/>
</dbReference>
<dbReference type="InterPro" id="IPR001789">
    <property type="entry name" value="Sig_transdc_resp-reg_receiver"/>
</dbReference>
<dbReference type="SMART" id="SM00448">
    <property type="entry name" value="REC"/>
    <property type="match status" value="1"/>
</dbReference>
<evidence type="ECO:0000256" key="9">
    <source>
        <dbReference type="ARBA" id="ARBA00023125"/>
    </source>
</evidence>
<keyword evidence="7" id="KW-0902">Two-component regulatory system</keyword>
<evidence type="ECO:0000256" key="7">
    <source>
        <dbReference type="ARBA" id="ARBA00023012"/>
    </source>
</evidence>
<dbReference type="NCBIfam" id="TIGR02154">
    <property type="entry name" value="PhoB"/>
    <property type="match status" value="1"/>
</dbReference>
<evidence type="ECO:0000256" key="6">
    <source>
        <dbReference type="ARBA" id="ARBA00022592"/>
    </source>
</evidence>
<dbReference type="GO" id="GO:0006355">
    <property type="term" value="P:regulation of DNA-templated transcription"/>
    <property type="evidence" value="ECO:0007669"/>
    <property type="project" value="InterPro"/>
</dbReference>
<name>A0A9X7UVV6_9GAMM</name>
<evidence type="ECO:0000256" key="8">
    <source>
        <dbReference type="ARBA" id="ARBA00023015"/>
    </source>
</evidence>
<dbReference type="InterPro" id="IPR001867">
    <property type="entry name" value="OmpR/PhoB-type_DNA-bd"/>
</dbReference>
<dbReference type="FunFam" id="3.40.50.2300:FF:000001">
    <property type="entry name" value="DNA-binding response regulator PhoB"/>
    <property type="match status" value="1"/>
</dbReference>
<evidence type="ECO:0000256" key="13">
    <source>
        <dbReference type="PROSITE-ProRule" id="PRU00169"/>
    </source>
</evidence>
<comment type="subcellular location">
    <subcellularLocation>
        <location evidence="1">Cytoplasm</location>
    </subcellularLocation>
</comment>
<evidence type="ECO:0000256" key="4">
    <source>
        <dbReference type="ARBA" id="ARBA00022490"/>
    </source>
</evidence>
<dbReference type="GO" id="GO:0006817">
    <property type="term" value="P:phosphate ion transport"/>
    <property type="evidence" value="ECO:0007669"/>
    <property type="project" value="UniProtKB-KW"/>
</dbReference>
<feature type="domain" description="OmpR/PhoB-type" evidence="16">
    <location>
        <begin position="180"/>
        <end position="279"/>
    </location>
</feature>
<accession>A0A9X7UVV6</accession>
<protein>
    <recommendedName>
        <fullName evidence="2">Phosphate regulon transcriptional regulatory protein PhoB</fullName>
    </recommendedName>
</protein>
<keyword evidence="11" id="KW-0804">Transcription</keyword>
<feature type="DNA-binding region" description="OmpR/PhoB-type" evidence="14">
    <location>
        <begin position="180"/>
        <end position="279"/>
    </location>
</feature>
<evidence type="ECO:0000256" key="3">
    <source>
        <dbReference type="ARBA" id="ARBA00022448"/>
    </source>
</evidence>
<keyword evidence="5 13" id="KW-0597">Phosphoprotein</keyword>
<dbReference type="CDD" id="cd00383">
    <property type="entry name" value="trans_reg_C"/>
    <property type="match status" value="1"/>
</dbReference>
<organism evidence="17 18">
    <name type="scientific">Venatoribacter cucullus</name>
    <dbReference type="NCBI Taxonomy" id="2661630"/>
    <lineage>
        <taxon>Bacteria</taxon>
        <taxon>Pseudomonadati</taxon>
        <taxon>Pseudomonadota</taxon>
        <taxon>Gammaproteobacteria</taxon>
        <taxon>Oceanospirillales</taxon>
        <taxon>Oceanospirillaceae</taxon>
        <taxon>Venatoribacter</taxon>
    </lineage>
</organism>
<dbReference type="KEGG" id="vcw:GJQ55_00535"/>
<dbReference type="Pfam" id="PF00072">
    <property type="entry name" value="Response_reg"/>
    <property type="match status" value="1"/>
</dbReference>
<dbReference type="SMART" id="SM00862">
    <property type="entry name" value="Trans_reg_C"/>
    <property type="match status" value="1"/>
</dbReference>
<dbReference type="InterPro" id="IPR016032">
    <property type="entry name" value="Sig_transdc_resp-reg_C-effctor"/>
</dbReference>
<evidence type="ECO:0000313" key="18">
    <source>
        <dbReference type="Proteomes" id="UP000596074"/>
    </source>
</evidence>
<keyword evidence="4" id="KW-0963">Cytoplasm</keyword>
<dbReference type="Gene3D" id="3.40.50.2300">
    <property type="match status" value="1"/>
</dbReference>
<dbReference type="EMBL" id="CP046056">
    <property type="protein sequence ID" value="QQD23050.1"/>
    <property type="molecule type" value="Genomic_DNA"/>
</dbReference>
<evidence type="ECO:0000256" key="14">
    <source>
        <dbReference type="PROSITE-ProRule" id="PRU01091"/>
    </source>
</evidence>
<keyword evidence="10" id="KW-0010">Activator</keyword>
<keyword evidence="8" id="KW-0805">Transcription regulation</keyword>
<keyword evidence="18" id="KW-1185">Reference proteome</keyword>
<dbReference type="SUPFAM" id="SSF52172">
    <property type="entry name" value="CheY-like"/>
    <property type="match status" value="1"/>
</dbReference>
<dbReference type="FunFam" id="1.10.10.10:FF:000011">
    <property type="entry name" value="Phosphate regulon transcriptional regulator PhoB"/>
    <property type="match status" value="1"/>
</dbReference>
<keyword evidence="3" id="KW-0813">Transport</keyword>
<evidence type="ECO:0000256" key="12">
    <source>
        <dbReference type="ARBA" id="ARBA00024735"/>
    </source>
</evidence>
<feature type="domain" description="Response regulatory" evidence="15">
    <location>
        <begin position="56"/>
        <end position="172"/>
    </location>
</feature>
<feature type="modified residue" description="4-aspartylphosphate" evidence="13">
    <location>
        <position position="105"/>
    </location>
</feature>
<keyword evidence="9 14" id="KW-0238">DNA-binding</keyword>
<dbReference type="GO" id="GO:0000156">
    <property type="term" value="F:phosphorelay response regulator activity"/>
    <property type="evidence" value="ECO:0007669"/>
    <property type="project" value="InterPro"/>
</dbReference>
<dbReference type="PANTHER" id="PTHR48111:SF40">
    <property type="entry name" value="PHOSPHATE REGULON TRANSCRIPTIONAL REGULATORY PROTEIN PHOB"/>
    <property type="match status" value="1"/>
</dbReference>
<evidence type="ECO:0000256" key="11">
    <source>
        <dbReference type="ARBA" id="ARBA00023163"/>
    </source>
</evidence>
<dbReference type="PROSITE" id="PS50110">
    <property type="entry name" value="RESPONSE_REGULATORY"/>
    <property type="match status" value="1"/>
</dbReference>
<evidence type="ECO:0000256" key="2">
    <source>
        <dbReference type="ARBA" id="ARBA00013332"/>
    </source>
</evidence>
<dbReference type="InterPro" id="IPR011879">
    <property type="entry name" value="Sig_transdc_resp-reg_PhoB"/>
</dbReference>
<dbReference type="CDD" id="cd17618">
    <property type="entry name" value="REC_OmpR_PhoB"/>
    <property type="match status" value="1"/>
</dbReference>
<dbReference type="PROSITE" id="PS51755">
    <property type="entry name" value="OMPR_PHOB"/>
    <property type="match status" value="1"/>
</dbReference>
<dbReference type="Gene3D" id="6.10.250.690">
    <property type="match status" value="1"/>
</dbReference>
<evidence type="ECO:0000256" key="10">
    <source>
        <dbReference type="ARBA" id="ARBA00023159"/>
    </source>
</evidence>